<evidence type="ECO:0000259" key="1">
    <source>
        <dbReference type="SMART" id="SM00849"/>
    </source>
</evidence>
<dbReference type="InterPro" id="IPR036866">
    <property type="entry name" value="RibonucZ/Hydroxyglut_hydro"/>
</dbReference>
<dbReference type="SUPFAM" id="SSF56281">
    <property type="entry name" value="Metallo-hydrolase/oxidoreductase"/>
    <property type="match status" value="1"/>
</dbReference>
<dbReference type="CDD" id="cd16282">
    <property type="entry name" value="metallo-hydrolase-like_MBL-fold"/>
    <property type="match status" value="1"/>
</dbReference>
<proteinExistence type="predicted"/>
<name>A0A5J4KL96_9CHLR</name>
<organism evidence="2 3">
    <name type="scientific">Dictyobacter vulcani</name>
    <dbReference type="NCBI Taxonomy" id="2607529"/>
    <lineage>
        <taxon>Bacteria</taxon>
        <taxon>Bacillati</taxon>
        <taxon>Chloroflexota</taxon>
        <taxon>Ktedonobacteria</taxon>
        <taxon>Ktedonobacterales</taxon>
        <taxon>Dictyobacteraceae</taxon>
        <taxon>Dictyobacter</taxon>
    </lineage>
</organism>
<dbReference type="AlphaFoldDB" id="A0A5J4KL96"/>
<dbReference type="InterPro" id="IPR050855">
    <property type="entry name" value="NDM-1-like"/>
</dbReference>
<reference evidence="2 3" key="1">
    <citation type="submission" date="2019-10" db="EMBL/GenBank/DDBJ databases">
        <title>Dictyobacter vulcani sp. nov., within the class Ktedonobacteria, isolated from soil of volcanic Mt. Zao.</title>
        <authorList>
            <person name="Zheng Y."/>
            <person name="Wang C.M."/>
            <person name="Sakai Y."/>
            <person name="Abe K."/>
            <person name="Yokota A."/>
            <person name="Yabe S."/>
        </authorList>
    </citation>
    <scope>NUCLEOTIDE SEQUENCE [LARGE SCALE GENOMIC DNA]</scope>
    <source>
        <strain evidence="2 3">W12</strain>
    </source>
</reference>
<dbReference type="SMART" id="SM00849">
    <property type="entry name" value="Lactamase_B"/>
    <property type="match status" value="1"/>
</dbReference>
<protein>
    <recommendedName>
        <fullName evidence="1">Metallo-beta-lactamase domain-containing protein</fullName>
    </recommendedName>
</protein>
<dbReference type="EMBL" id="BKZW01000002">
    <property type="protein sequence ID" value="GER90204.1"/>
    <property type="molecule type" value="Genomic_DNA"/>
</dbReference>
<dbReference type="Proteomes" id="UP000326912">
    <property type="component" value="Unassembled WGS sequence"/>
</dbReference>
<comment type="caution">
    <text evidence="2">The sequence shown here is derived from an EMBL/GenBank/DDBJ whole genome shotgun (WGS) entry which is preliminary data.</text>
</comment>
<dbReference type="Pfam" id="PF00753">
    <property type="entry name" value="Lactamase_B"/>
    <property type="match status" value="1"/>
</dbReference>
<dbReference type="Gene3D" id="3.60.15.10">
    <property type="entry name" value="Ribonuclease Z/Hydroxyacylglutathione hydrolase-like"/>
    <property type="match status" value="1"/>
</dbReference>
<accession>A0A5J4KL96</accession>
<feature type="domain" description="Metallo-beta-lactamase" evidence="1">
    <location>
        <begin position="1"/>
        <end position="209"/>
    </location>
</feature>
<keyword evidence="3" id="KW-1185">Reference proteome</keyword>
<evidence type="ECO:0000313" key="2">
    <source>
        <dbReference type="EMBL" id="GER90204.1"/>
    </source>
</evidence>
<evidence type="ECO:0000313" key="3">
    <source>
        <dbReference type="Proteomes" id="UP000326912"/>
    </source>
</evidence>
<dbReference type="PANTHER" id="PTHR42951:SF20">
    <property type="entry name" value="BETA LACTAMASE"/>
    <property type="match status" value="1"/>
</dbReference>
<dbReference type="InterPro" id="IPR001279">
    <property type="entry name" value="Metallo-B-lactamas"/>
</dbReference>
<gene>
    <name evidence="2" type="ORF">KDW_43660</name>
</gene>
<dbReference type="PANTHER" id="PTHR42951">
    <property type="entry name" value="METALLO-BETA-LACTAMASE DOMAIN-CONTAINING"/>
    <property type="match status" value="1"/>
</dbReference>
<dbReference type="RefSeq" id="WP_162005477.1">
    <property type="nucleotide sequence ID" value="NZ_BKZW01000002.1"/>
</dbReference>
<sequence>MDLGEQTLIFDTFNTPQAALSLRSAAEQLTGRKVTYVINSHHHSDHIWGNQVFEDATIFATDSTFDLMRTKGVARLERMRSQPMPLEKLEEALEQEQDPVQRKDLELYVDEMRQVNMALPNLTLRLPDVTFERRLAFAGSKRTAVLLTFGGAHSPSDAFLYFPEEALAFMSDIVQIGFHPSMGDGNPDEWLRILAKVEALQLSTIVPGHGVIGTGEAVGIMGQYIQLLQQMAYAAPSLDELLAIDAPAFCASWQASPVFKENLHFLYNRIHNL</sequence>